<feature type="domain" description="Pyridoxamine 5'-phosphate oxidase N-terminal" evidence="2">
    <location>
        <begin position="12"/>
        <end position="144"/>
    </location>
</feature>
<dbReference type="Proteomes" id="UP000222056">
    <property type="component" value="Unassembled WGS sequence"/>
</dbReference>
<dbReference type="PANTHER" id="PTHR35176">
    <property type="entry name" value="HEME OXYGENASE HI_0854-RELATED"/>
    <property type="match status" value="1"/>
</dbReference>
<keyword evidence="1" id="KW-0560">Oxidoreductase</keyword>
<evidence type="ECO:0000256" key="1">
    <source>
        <dbReference type="ARBA" id="ARBA00023002"/>
    </source>
</evidence>
<dbReference type="Gene3D" id="2.30.110.10">
    <property type="entry name" value="Electron Transport, Fmn-binding Protein, Chain A"/>
    <property type="match status" value="1"/>
</dbReference>
<sequence>MPSRREQIRMSEDEVRAFLAEQKTLQCATIGPRGWPHLVPLWYVPDGLELRAWTFRKSQKARNLERDPRATIGIEAGEQYHELRGVMMECTVELDYDVASLERFGSELFRRYFGELNDDIRAMVAAQAPKRVGLRFVPRRIASWDHRKLAPGTY</sequence>
<proteinExistence type="predicted"/>
<reference evidence="4" key="1">
    <citation type="submission" date="2016-10" db="EMBL/GenBank/DDBJ databases">
        <authorList>
            <person name="Varghese N."/>
            <person name="Submissions S."/>
        </authorList>
    </citation>
    <scope>NUCLEOTIDE SEQUENCE [LARGE SCALE GENOMIC DNA]</scope>
    <source>
        <strain evidence="4">ATCC 35263</strain>
    </source>
</reference>
<dbReference type="GO" id="GO:0005829">
    <property type="term" value="C:cytosol"/>
    <property type="evidence" value="ECO:0007669"/>
    <property type="project" value="TreeGrafter"/>
</dbReference>
<dbReference type="GO" id="GO:0016627">
    <property type="term" value="F:oxidoreductase activity, acting on the CH-CH group of donors"/>
    <property type="evidence" value="ECO:0007669"/>
    <property type="project" value="TreeGrafter"/>
</dbReference>
<dbReference type="InterPro" id="IPR011576">
    <property type="entry name" value="Pyridox_Oxase_N"/>
</dbReference>
<evidence type="ECO:0000259" key="2">
    <source>
        <dbReference type="Pfam" id="PF01243"/>
    </source>
</evidence>
<gene>
    <name evidence="3" type="ORF">SAMN02745716_0791</name>
</gene>
<dbReference type="SUPFAM" id="SSF50475">
    <property type="entry name" value="FMN-binding split barrel"/>
    <property type="match status" value="1"/>
</dbReference>
<name>A0A1H6FP24_THEAL</name>
<evidence type="ECO:0000313" key="3">
    <source>
        <dbReference type="EMBL" id="SEH11514.1"/>
    </source>
</evidence>
<accession>A0A1H6FP24</accession>
<protein>
    <submittedName>
        <fullName evidence="3">PPOX class probable F420-dependent enzyme</fullName>
    </submittedName>
</protein>
<dbReference type="STRING" id="29539.SAMN02745716_0791"/>
<organism evidence="3 4">
    <name type="scientific">Thermoleophilum album</name>
    <dbReference type="NCBI Taxonomy" id="29539"/>
    <lineage>
        <taxon>Bacteria</taxon>
        <taxon>Bacillati</taxon>
        <taxon>Actinomycetota</taxon>
        <taxon>Thermoleophilia</taxon>
        <taxon>Thermoleophilales</taxon>
        <taxon>Thermoleophilaceae</taxon>
        <taxon>Thermoleophilum</taxon>
    </lineage>
</organism>
<evidence type="ECO:0000313" key="4">
    <source>
        <dbReference type="Proteomes" id="UP000222056"/>
    </source>
</evidence>
<dbReference type="InterPro" id="IPR052019">
    <property type="entry name" value="F420H2_bilvrd_red/Heme_oxyg"/>
</dbReference>
<dbReference type="RefSeq" id="WP_218138238.1">
    <property type="nucleotide sequence ID" value="NZ_FNWJ01000001.1"/>
</dbReference>
<dbReference type="InterPro" id="IPR012349">
    <property type="entry name" value="Split_barrel_FMN-bd"/>
</dbReference>
<dbReference type="AlphaFoldDB" id="A0A1H6FP24"/>
<dbReference type="PANTHER" id="PTHR35176:SF6">
    <property type="entry name" value="HEME OXYGENASE HI_0854-RELATED"/>
    <property type="match status" value="1"/>
</dbReference>
<dbReference type="GO" id="GO:0070967">
    <property type="term" value="F:coenzyme F420 binding"/>
    <property type="evidence" value="ECO:0007669"/>
    <property type="project" value="TreeGrafter"/>
</dbReference>
<keyword evidence="4" id="KW-1185">Reference proteome</keyword>
<dbReference type="EMBL" id="FNWJ01000001">
    <property type="protein sequence ID" value="SEH11514.1"/>
    <property type="molecule type" value="Genomic_DNA"/>
</dbReference>
<dbReference type="Pfam" id="PF01243">
    <property type="entry name" value="PNPOx_N"/>
    <property type="match status" value="1"/>
</dbReference>